<dbReference type="PANTHER" id="PTHR23525">
    <property type="entry name" value="TRANSPORTER, PUTATIVE-RELATED"/>
    <property type="match status" value="1"/>
</dbReference>
<dbReference type="Pfam" id="PF07690">
    <property type="entry name" value="MFS_1"/>
    <property type="match status" value="1"/>
</dbReference>
<dbReference type="GO" id="GO:0022857">
    <property type="term" value="F:transmembrane transporter activity"/>
    <property type="evidence" value="ECO:0007669"/>
    <property type="project" value="InterPro"/>
</dbReference>
<dbReference type="InterPro" id="IPR036259">
    <property type="entry name" value="MFS_trans_sf"/>
</dbReference>
<feature type="transmembrane region" description="Helical" evidence="4">
    <location>
        <begin position="354"/>
        <end position="374"/>
    </location>
</feature>
<feature type="domain" description="Major facilitator superfamily (MFS) profile" evidence="5">
    <location>
        <begin position="78"/>
        <end position="381"/>
    </location>
</feature>
<dbReference type="InterPro" id="IPR011701">
    <property type="entry name" value="MFS"/>
</dbReference>
<feature type="transmembrane region" description="Helical" evidence="4">
    <location>
        <begin position="321"/>
        <end position="342"/>
    </location>
</feature>
<dbReference type="SUPFAM" id="SSF103473">
    <property type="entry name" value="MFS general substrate transporter"/>
    <property type="match status" value="1"/>
</dbReference>
<keyword evidence="1 4" id="KW-0812">Transmembrane</keyword>
<dbReference type="RefSeq" id="WP_060384763.1">
    <property type="nucleotide sequence ID" value="NZ_CP014141.1"/>
</dbReference>
<feature type="transmembrane region" description="Helical" evidence="4">
    <location>
        <begin position="42"/>
        <end position="65"/>
    </location>
</feature>
<evidence type="ECO:0000313" key="6">
    <source>
        <dbReference type="EMBL" id="AMA76114.1"/>
    </source>
</evidence>
<feature type="transmembrane region" description="Helical" evidence="4">
    <location>
        <begin position="12"/>
        <end position="30"/>
    </location>
</feature>
<reference evidence="6 7" key="1">
    <citation type="submission" date="2016-01" db="EMBL/GenBank/DDBJ databases">
        <title>Genome sequence of Thermus parvatiensis, a thermophile isolated from a hot water spring.</title>
        <authorList>
            <person name="Tripathi C."/>
            <person name="Lal R."/>
        </authorList>
    </citation>
    <scope>NUCLEOTIDE SEQUENCE [LARGE SCALE GENOMIC DNA]</scope>
    <source>
        <strain evidence="6 7">RL</strain>
    </source>
</reference>
<dbReference type="Gene3D" id="1.20.1250.20">
    <property type="entry name" value="MFS general substrate transporter like domains"/>
    <property type="match status" value="2"/>
</dbReference>
<dbReference type="PROSITE" id="PS50850">
    <property type="entry name" value="MFS"/>
    <property type="match status" value="1"/>
</dbReference>
<evidence type="ECO:0000313" key="7">
    <source>
        <dbReference type="Proteomes" id="UP000061630"/>
    </source>
</evidence>
<evidence type="ECO:0000256" key="2">
    <source>
        <dbReference type="ARBA" id="ARBA00022989"/>
    </source>
</evidence>
<feature type="transmembrane region" description="Helical" evidence="4">
    <location>
        <begin position="102"/>
        <end position="121"/>
    </location>
</feature>
<organism evidence="6 7">
    <name type="scientific">Thermus parvatiensis</name>
    <dbReference type="NCBI Taxonomy" id="456163"/>
    <lineage>
        <taxon>Bacteria</taxon>
        <taxon>Thermotogati</taxon>
        <taxon>Deinococcota</taxon>
        <taxon>Deinococci</taxon>
        <taxon>Thermales</taxon>
        <taxon>Thermaceae</taxon>
        <taxon>Thermus</taxon>
    </lineage>
</organism>
<evidence type="ECO:0000256" key="4">
    <source>
        <dbReference type="SAM" id="Phobius"/>
    </source>
</evidence>
<dbReference type="KEGG" id="tpar:AV541_09460"/>
<feature type="transmembrane region" description="Helical" evidence="4">
    <location>
        <begin position="196"/>
        <end position="222"/>
    </location>
</feature>
<feature type="transmembrane region" description="Helical" evidence="4">
    <location>
        <begin position="289"/>
        <end position="309"/>
    </location>
</feature>
<evidence type="ECO:0000259" key="5">
    <source>
        <dbReference type="PROSITE" id="PS50850"/>
    </source>
</evidence>
<keyword evidence="3 4" id="KW-0472">Membrane</keyword>
<dbReference type="PANTHER" id="PTHR23525:SF1">
    <property type="entry name" value="NODULIN-LIKE DOMAIN-CONTAINING PROTEIN"/>
    <property type="match status" value="1"/>
</dbReference>
<gene>
    <name evidence="6" type="ORF">AV541_09460</name>
</gene>
<evidence type="ECO:0000256" key="1">
    <source>
        <dbReference type="ARBA" id="ARBA00022692"/>
    </source>
</evidence>
<accession>A0A109QK94</accession>
<name>A0A109QK94_9DEIN</name>
<proteinExistence type="predicted"/>
<dbReference type="EMBL" id="CP014141">
    <property type="protein sequence ID" value="AMA76114.1"/>
    <property type="molecule type" value="Genomic_DNA"/>
</dbReference>
<feature type="transmembrane region" description="Helical" evidence="4">
    <location>
        <begin position="157"/>
        <end position="175"/>
    </location>
</feature>
<sequence>MKTSPLAPAYRFVLASFLWSFGANLVHFFLNFHLEALGYGRQAIGLAQALLLLVGVVFTLPLAYLIPRLGYLKSLHLAFLLAVLGGLLVGLGVLVFPGLAAYGLAGTLLQGAAAPLMARLVPPERRVALFSLQAALTTASGFFSTLLAGYLSDLLGARWVLLFALPFFVLAYPLVRGLPQGGGEGRPLHFRGRLRAWLRLLLPQVVIGFGAGLVIPFLNLFLKEKFGLTYGTTGAIFALSALATGGAMLLQPLLVARLGKLGAIVFVQALSLPFLAALAWAPWLPVVTLALLVRGALMNAAGPVYAALVMDYLPEEERPGFFLLESALWSLLFALASALSGAVQEALGLKAFDLLFGVTLALYTLGIAFWPWAFRGLERVD</sequence>
<feature type="transmembrane region" description="Helical" evidence="4">
    <location>
        <begin position="77"/>
        <end position="96"/>
    </location>
</feature>
<evidence type="ECO:0000256" key="3">
    <source>
        <dbReference type="ARBA" id="ARBA00023136"/>
    </source>
</evidence>
<feature type="transmembrane region" description="Helical" evidence="4">
    <location>
        <begin position="261"/>
        <end position="283"/>
    </location>
</feature>
<protein>
    <submittedName>
        <fullName evidence="6">Permease</fullName>
    </submittedName>
</protein>
<feature type="transmembrane region" description="Helical" evidence="4">
    <location>
        <begin position="128"/>
        <end position="151"/>
    </location>
</feature>
<feature type="transmembrane region" description="Helical" evidence="4">
    <location>
        <begin position="228"/>
        <end position="249"/>
    </location>
</feature>
<dbReference type="Proteomes" id="UP000061630">
    <property type="component" value="Chromosome"/>
</dbReference>
<dbReference type="InterPro" id="IPR020846">
    <property type="entry name" value="MFS_dom"/>
</dbReference>
<keyword evidence="2 4" id="KW-1133">Transmembrane helix</keyword>
<dbReference type="AlphaFoldDB" id="A0A109QK94"/>